<dbReference type="InterPro" id="IPR036291">
    <property type="entry name" value="NAD(P)-bd_dom_sf"/>
</dbReference>
<feature type="domain" description="Thioester reductase (TE)" evidence="6">
    <location>
        <begin position="17"/>
        <end position="82"/>
    </location>
</feature>
<feature type="domain" description="Fatty acyl-CoA reductase C-terminal" evidence="5">
    <location>
        <begin position="981"/>
        <end position="1058"/>
    </location>
</feature>
<accession>A0A3Q7IZ56</accession>
<dbReference type="EC" id="1.2.1.84" evidence="4"/>
<evidence type="ECO:0000256" key="4">
    <source>
        <dbReference type="RuleBase" id="RU363097"/>
    </source>
</evidence>
<dbReference type="InterPro" id="IPR026055">
    <property type="entry name" value="FAR"/>
</dbReference>
<dbReference type="GO" id="GO:0010345">
    <property type="term" value="P:suberin biosynthetic process"/>
    <property type="evidence" value="ECO:0000318"/>
    <property type="project" value="GO_Central"/>
</dbReference>
<feature type="domain" description="Thioester reductase (TE)" evidence="6">
    <location>
        <begin position="603"/>
        <end position="887"/>
    </location>
</feature>
<protein>
    <recommendedName>
        <fullName evidence="4">Fatty acyl-CoA reductase</fullName>
        <ecNumber evidence="4">1.2.1.84</ecNumber>
    </recommendedName>
</protein>
<dbReference type="PaxDb" id="4081-Solyc11g067170.1.1"/>
<dbReference type="InterPro" id="IPR013120">
    <property type="entry name" value="FAR_NAD-bd"/>
</dbReference>
<keyword evidence="4" id="KW-0560">Oxidoreductase</keyword>
<dbReference type="Gene3D" id="3.40.50.720">
    <property type="entry name" value="NAD(P)-binding Rossmann-like Domain"/>
    <property type="match status" value="4"/>
</dbReference>
<dbReference type="GO" id="GO:0035336">
    <property type="term" value="P:long-chain fatty-acyl-CoA metabolic process"/>
    <property type="evidence" value="ECO:0000318"/>
    <property type="project" value="GO_Central"/>
</dbReference>
<dbReference type="InParanoid" id="A0A3Q7IZ56"/>
<keyword evidence="3 4" id="KW-0443">Lipid metabolism</keyword>
<keyword evidence="2 4" id="KW-0444">Lipid biosynthesis</keyword>
<dbReference type="AlphaFoldDB" id="A0A3Q7IZ56"/>
<dbReference type="PANTHER" id="PTHR11011:SF105">
    <property type="entry name" value="FATTY ACYL-COA REDUCTASE"/>
    <property type="match status" value="1"/>
</dbReference>
<reference evidence="7" key="2">
    <citation type="submission" date="2019-01" db="UniProtKB">
        <authorList>
            <consortium name="EnsemblPlants"/>
        </authorList>
    </citation>
    <scope>IDENTIFICATION</scope>
    <source>
        <strain evidence="7">cv. Heinz 1706</strain>
    </source>
</reference>
<dbReference type="SUPFAM" id="SSF51735">
    <property type="entry name" value="NAD(P)-binding Rossmann-fold domains"/>
    <property type="match status" value="3"/>
</dbReference>
<dbReference type="GO" id="GO:0080019">
    <property type="term" value="F:alcohol-forming very long-chain fatty acyl-CoA reductase activity"/>
    <property type="evidence" value="ECO:0000318"/>
    <property type="project" value="GO_Central"/>
</dbReference>
<comment type="catalytic activity">
    <reaction evidence="4">
        <text>a long-chain fatty acyl-CoA + 2 NADPH + 2 H(+) = a long-chain primary fatty alcohol + 2 NADP(+) + CoA</text>
        <dbReference type="Rhea" id="RHEA:52716"/>
        <dbReference type="ChEBI" id="CHEBI:15378"/>
        <dbReference type="ChEBI" id="CHEBI:57287"/>
        <dbReference type="ChEBI" id="CHEBI:57783"/>
        <dbReference type="ChEBI" id="CHEBI:58349"/>
        <dbReference type="ChEBI" id="CHEBI:77396"/>
        <dbReference type="ChEBI" id="CHEBI:83139"/>
        <dbReference type="EC" id="1.2.1.84"/>
    </reaction>
</comment>
<name>A0A3Q7IZ56_SOLLC</name>
<dbReference type="STRING" id="4081.A0A3Q7IZ56"/>
<comment type="function">
    <text evidence="4">Catalyzes the reduction of fatty acyl-CoA to fatty alcohols.</text>
</comment>
<evidence type="ECO:0000313" key="7">
    <source>
        <dbReference type="EnsemblPlants" id="Solyc11g067170.2.1"/>
    </source>
</evidence>
<feature type="domain" description="Thioester reductase (TE)" evidence="6">
    <location>
        <begin position="340"/>
        <end position="461"/>
    </location>
</feature>
<comment type="similarity">
    <text evidence="1 4">Belongs to the fatty acyl-CoA reductase family.</text>
</comment>
<evidence type="ECO:0000256" key="3">
    <source>
        <dbReference type="ARBA" id="ARBA00023098"/>
    </source>
</evidence>
<keyword evidence="8" id="KW-1185">Reference proteome</keyword>
<dbReference type="GO" id="GO:0102965">
    <property type="term" value="F:alcohol-forming long-chain fatty acyl-CoA reductase activity"/>
    <property type="evidence" value="ECO:0007669"/>
    <property type="project" value="UniProtKB-EC"/>
</dbReference>
<evidence type="ECO:0000256" key="2">
    <source>
        <dbReference type="ARBA" id="ARBA00022516"/>
    </source>
</evidence>
<proteinExistence type="inferred from homology"/>
<dbReference type="Pfam" id="PF03015">
    <property type="entry name" value="Sterile"/>
    <property type="match status" value="1"/>
</dbReference>
<sequence length="1061" mass="120776">MEMTSVLNFLENRTILVTGATGFLAKIFVEKILRVQPYVKKLYLLLRAADDKSAMQRFNTEVVGKDLFKVLREKCGPNFTTFVSQRTTIVPAYVCGEKEGLMLEKPYYMGETLNGTLGLDIEAEKKVMDEKLKQLKAENASEKSITTAMKELGLERARKYGWPNTYVFTKAMGEMLLGKLKEEVPLVINRPTIITSTFKEPFPGWVEGIRTIDSLAVGYGKGRITCFLGNPKTILDVIPADMVVNSMIVAMMAHADQKGSETIYQIGSSVSNPLNITNLRDYGFNYFRKNPWINKVNGKPIIVGKVNVLSSMDSFQRYMALHYILPLKVMQTELFSVLREKIGANNLNSLIEEKVFPVAGDISFEDFGIENSDMKNKMFKEIDIIINSAATTRFDERYDIAMDINVLGALNVLKFAKRCENVKIIVHVSTAYVCGEGEGVIPEKSFTLGETLNKNSKLDIDVEREVIDEKLKKAGLEKSSQPTPMAVSSSTNGADTPFADIIHFRSLIGDLQYLAITLPDIHFSVNRVAQRMHQPSEHDYHCLKRILRYIFGTLGRDLLIRPGDLELRGFSDSNWANDKNDRKSTSGFLLNTAPLLFLLLRPFLVEKILRVQPNIKRLFLLLRASDTESARKRFNVEAELFNVLREKIGTNNLNSLVEEKVFPIAGDISIEDFGIENSEMKHEMLKEIDIIIHSAATTRFDERYDIAMNINVLGAFNVLKFAKRCANVKILVHVSTAYVGGEGEGVISEKSFNFDDYYIDIDVERKVIDDKLKELEAQNLTSKEVTMAMRNLGIQRASLHGWPNTYSFTKAMGEMMLGHFKENIQLVIIRPTIITSTYKEPFPGWIESMKTLDTFMLIYGKGISNVFLADPNTNADLIPGDMVVNSILATIVAHGNNKSYQNDFIYNISSSKGNLLKLEDMRLYTFNYFTKNPWIDKHGNIIKVKEITFLSSMDSFQAYISRYYWPLLKVLQLANVLTWYYLIDGTYTNLKRKIDNAIRLSKLYKPYVIFHGRFDDSNTERLRMRMKDCKMDDLLNFDPSCINWEDYFMNIHIPGVVKRLA</sequence>
<evidence type="ECO:0000259" key="6">
    <source>
        <dbReference type="Pfam" id="PF07993"/>
    </source>
</evidence>
<reference evidence="7" key="1">
    <citation type="journal article" date="2012" name="Nature">
        <title>The tomato genome sequence provides insights into fleshy fruit evolution.</title>
        <authorList>
            <consortium name="Tomato Genome Consortium"/>
        </authorList>
    </citation>
    <scope>NUCLEOTIDE SEQUENCE [LARGE SCALE GENOMIC DNA]</scope>
    <source>
        <strain evidence="7">cv. Heinz 1706</strain>
    </source>
</reference>
<feature type="domain" description="Thioester reductase (TE)" evidence="6">
    <location>
        <begin position="92"/>
        <end position="247"/>
    </location>
</feature>
<evidence type="ECO:0000256" key="1">
    <source>
        <dbReference type="ARBA" id="ARBA00005928"/>
    </source>
</evidence>
<evidence type="ECO:0000259" key="5">
    <source>
        <dbReference type="Pfam" id="PF03015"/>
    </source>
</evidence>
<dbReference type="Proteomes" id="UP000004994">
    <property type="component" value="Chromosome 11"/>
</dbReference>
<dbReference type="CDD" id="cd09071">
    <property type="entry name" value="FAR_C"/>
    <property type="match status" value="1"/>
</dbReference>
<dbReference type="Pfam" id="PF07993">
    <property type="entry name" value="NAD_binding_4"/>
    <property type="match status" value="4"/>
</dbReference>
<dbReference type="PANTHER" id="PTHR11011">
    <property type="entry name" value="MALE STERILITY PROTEIN 2-RELATED"/>
    <property type="match status" value="1"/>
</dbReference>
<dbReference type="Gramene" id="Solyc11g067170.2.1">
    <property type="protein sequence ID" value="Solyc11g067170.2.1"/>
    <property type="gene ID" value="Solyc11g067170.2"/>
</dbReference>
<organism evidence="7">
    <name type="scientific">Solanum lycopersicum</name>
    <name type="common">Tomato</name>
    <name type="synonym">Lycopersicon esculentum</name>
    <dbReference type="NCBI Taxonomy" id="4081"/>
    <lineage>
        <taxon>Eukaryota</taxon>
        <taxon>Viridiplantae</taxon>
        <taxon>Streptophyta</taxon>
        <taxon>Embryophyta</taxon>
        <taxon>Tracheophyta</taxon>
        <taxon>Spermatophyta</taxon>
        <taxon>Magnoliopsida</taxon>
        <taxon>eudicotyledons</taxon>
        <taxon>Gunneridae</taxon>
        <taxon>Pentapetalae</taxon>
        <taxon>asterids</taxon>
        <taxon>lamiids</taxon>
        <taxon>Solanales</taxon>
        <taxon>Solanaceae</taxon>
        <taxon>Solanoideae</taxon>
        <taxon>Solaneae</taxon>
        <taxon>Solanum</taxon>
        <taxon>Solanum subgen. Lycopersicon</taxon>
    </lineage>
</organism>
<dbReference type="EnsemblPlants" id="Solyc11g067170.2.1">
    <property type="protein sequence ID" value="Solyc11g067170.2.1"/>
    <property type="gene ID" value="Solyc11g067170.2"/>
</dbReference>
<dbReference type="CDD" id="cd05236">
    <property type="entry name" value="FAR-N_SDR_e"/>
    <property type="match status" value="1"/>
</dbReference>
<dbReference type="InterPro" id="IPR033640">
    <property type="entry name" value="FAR_C"/>
</dbReference>
<keyword evidence="4" id="KW-0521">NADP</keyword>
<evidence type="ECO:0000313" key="8">
    <source>
        <dbReference type="Proteomes" id="UP000004994"/>
    </source>
</evidence>